<reference evidence="1" key="1">
    <citation type="submission" date="2022-07" db="EMBL/GenBank/DDBJ databases">
        <title>Phylogenomic reconstructions and comparative analyses of Kickxellomycotina fungi.</title>
        <authorList>
            <person name="Reynolds N.K."/>
            <person name="Stajich J.E."/>
            <person name="Barry K."/>
            <person name="Grigoriev I.V."/>
            <person name="Crous P."/>
            <person name="Smith M.E."/>
        </authorList>
    </citation>
    <scope>NUCLEOTIDE SEQUENCE</scope>
    <source>
        <strain evidence="1">NRRL 1566</strain>
    </source>
</reference>
<feature type="non-terminal residue" evidence="1">
    <location>
        <position position="87"/>
    </location>
</feature>
<name>A0A9W8IA01_9FUNG</name>
<proteinExistence type="predicted"/>
<dbReference type="AlphaFoldDB" id="A0A9W8IA01"/>
<gene>
    <name evidence="1" type="ORF">IWW36_004293</name>
</gene>
<sequence length="87" mass="9679">MAGAIRQKAITDRMAQYLASTCIIPALEYYAAGVPITTEQITQISKPIMKMVKHAHGVPTTLPDTYFHLRQGARIPNLKTRIQGRNT</sequence>
<dbReference type="Proteomes" id="UP001139887">
    <property type="component" value="Unassembled WGS sequence"/>
</dbReference>
<accession>A0A9W8IA01</accession>
<evidence type="ECO:0000313" key="1">
    <source>
        <dbReference type="EMBL" id="KAJ2846563.1"/>
    </source>
</evidence>
<comment type="caution">
    <text evidence="1">The sequence shown here is derived from an EMBL/GenBank/DDBJ whole genome shotgun (WGS) entry which is preliminary data.</text>
</comment>
<protein>
    <submittedName>
        <fullName evidence="1">Uncharacterized protein</fullName>
    </submittedName>
</protein>
<dbReference type="OrthoDB" id="5586065at2759"/>
<keyword evidence="2" id="KW-1185">Reference proteome</keyword>
<evidence type="ECO:0000313" key="2">
    <source>
        <dbReference type="Proteomes" id="UP001139887"/>
    </source>
</evidence>
<organism evidence="1 2">
    <name type="scientific">Coemansia brasiliensis</name>
    <dbReference type="NCBI Taxonomy" id="2650707"/>
    <lineage>
        <taxon>Eukaryota</taxon>
        <taxon>Fungi</taxon>
        <taxon>Fungi incertae sedis</taxon>
        <taxon>Zoopagomycota</taxon>
        <taxon>Kickxellomycotina</taxon>
        <taxon>Kickxellomycetes</taxon>
        <taxon>Kickxellales</taxon>
        <taxon>Kickxellaceae</taxon>
        <taxon>Coemansia</taxon>
    </lineage>
</organism>
<dbReference type="EMBL" id="JANBUW010000507">
    <property type="protein sequence ID" value="KAJ2846563.1"/>
    <property type="molecule type" value="Genomic_DNA"/>
</dbReference>